<keyword evidence="1" id="KW-0472">Membrane</keyword>
<dbReference type="Gramene" id="Kaladp0964s0028.1.v1.1">
    <property type="protein sequence ID" value="Kaladp0964s0028.1.v1.1"/>
    <property type="gene ID" value="Kaladp0964s0028.v1.1"/>
</dbReference>
<dbReference type="Proteomes" id="UP000594263">
    <property type="component" value="Unplaced"/>
</dbReference>
<proteinExistence type="predicted"/>
<dbReference type="Gramene" id="Kaladp0964s0028.3.v1.1">
    <property type="protein sequence ID" value="Kaladp0964s0028.3.v1.1"/>
    <property type="gene ID" value="Kaladp0964s0028.v1.1"/>
</dbReference>
<evidence type="ECO:0000313" key="2">
    <source>
        <dbReference type="EnsemblPlants" id="Kaladp0964s0028.3.v1.1"/>
    </source>
</evidence>
<dbReference type="PANTHER" id="PTHR37224">
    <property type="entry name" value="OS02G0804400 PROTEIN"/>
    <property type="match status" value="1"/>
</dbReference>
<dbReference type="AlphaFoldDB" id="A0A7N0VKV1"/>
<name>A0A7N0VKV1_KALFE</name>
<sequence length="109" mass="11433">MAAATTHFMMLPSRPTAEKATFSRGGGFRIRARSDSRDGAVNDSSLMDDIRYVLKLGGGSVAGAAVIKYGSVLAPQITKPNLPEALFIIITPVVAAALILIAKSRTTNS</sequence>
<protein>
    <submittedName>
        <fullName evidence="2">Uncharacterized protein</fullName>
    </submittedName>
</protein>
<keyword evidence="3" id="KW-1185">Reference proteome</keyword>
<organism evidence="2 3">
    <name type="scientific">Kalanchoe fedtschenkoi</name>
    <name type="common">Lavender scallops</name>
    <name type="synonym">South American air plant</name>
    <dbReference type="NCBI Taxonomy" id="63787"/>
    <lineage>
        <taxon>Eukaryota</taxon>
        <taxon>Viridiplantae</taxon>
        <taxon>Streptophyta</taxon>
        <taxon>Embryophyta</taxon>
        <taxon>Tracheophyta</taxon>
        <taxon>Spermatophyta</taxon>
        <taxon>Magnoliopsida</taxon>
        <taxon>eudicotyledons</taxon>
        <taxon>Gunneridae</taxon>
        <taxon>Pentapetalae</taxon>
        <taxon>Saxifragales</taxon>
        <taxon>Crassulaceae</taxon>
        <taxon>Kalanchoe</taxon>
    </lineage>
</organism>
<accession>A0A7N0VKV1</accession>
<feature type="transmembrane region" description="Helical" evidence="1">
    <location>
        <begin position="85"/>
        <end position="102"/>
    </location>
</feature>
<dbReference type="EnsemblPlants" id="Kaladp0964s0028.1.v1.1">
    <property type="protein sequence ID" value="Kaladp0964s0028.1.v1.1"/>
    <property type="gene ID" value="Kaladp0964s0028.v1.1"/>
</dbReference>
<evidence type="ECO:0000256" key="1">
    <source>
        <dbReference type="SAM" id="Phobius"/>
    </source>
</evidence>
<reference evidence="2" key="1">
    <citation type="submission" date="2021-01" db="UniProtKB">
        <authorList>
            <consortium name="EnsemblPlants"/>
        </authorList>
    </citation>
    <scope>IDENTIFICATION</scope>
</reference>
<keyword evidence="1" id="KW-1133">Transmembrane helix</keyword>
<dbReference type="EnsemblPlants" id="Kaladp0964s0028.3.v1.1">
    <property type="protein sequence ID" value="Kaladp0964s0028.3.v1.1"/>
    <property type="gene ID" value="Kaladp0964s0028.v1.1"/>
</dbReference>
<feature type="transmembrane region" description="Helical" evidence="1">
    <location>
        <begin position="52"/>
        <end position="73"/>
    </location>
</feature>
<evidence type="ECO:0000313" key="3">
    <source>
        <dbReference type="Proteomes" id="UP000594263"/>
    </source>
</evidence>
<keyword evidence="1" id="KW-0812">Transmembrane</keyword>